<keyword evidence="3" id="KW-0479">Metal-binding</keyword>
<evidence type="ECO:0000256" key="3">
    <source>
        <dbReference type="ARBA" id="ARBA00022723"/>
    </source>
</evidence>
<reference evidence="6 7" key="1">
    <citation type="submission" date="2012-09" db="EMBL/GenBank/DDBJ databases">
        <title>Genome Sequence of Bacillus sp. DW5-4.</title>
        <authorList>
            <person name="Lai Q."/>
            <person name="Liu Y."/>
            <person name="Shao Z."/>
        </authorList>
    </citation>
    <scope>NUCLEOTIDE SEQUENCE [LARGE SCALE GENOMIC DNA]</scope>
    <source>
        <strain evidence="6 7">DW5-4</strain>
    </source>
</reference>
<dbReference type="InterPro" id="IPR036849">
    <property type="entry name" value="Enolase-like_C_sf"/>
</dbReference>
<dbReference type="PROSITE" id="PS00909">
    <property type="entry name" value="MR_MLE_2"/>
    <property type="match status" value="1"/>
</dbReference>
<keyword evidence="7" id="KW-1185">Reference proteome</keyword>
<comment type="caution">
    <text evidence="6">The sequence shown here is derived from an EMBL/GenBank/DDBJ whole genome shotgun (WGS) entry which is preliminary data.</text>
</comment>
<evidence type="ECO:0000313" key="6">
    <source>
        <dbReference type="EMBL" id="KEP24871.1"/>
    </source>
</evidence>
<dbReference type="AlphaFoldDB" id="A0A081L6J5"/>
<dbReference type="eggNOG" id="COG4948">
    <property type="taxonomic scope" value="Bacteria"/>
</dbReference>
<dbReference type="InterPro" id="IPR013341">
    <property type="entry name" value="Mandelate_racemase_N_dom"/>
</dbReference>
<dbReference type="InterPro" id="IPR013342">
    <property type="entry name" value="Mandelate_racemase_C"/>
</dbReference>
<dbReference type="Gene3D" id="3.20.20.120">
    <property type="entry name" value="Enolase-like C-terminal domain"/>
    <property type="match status" value="1"/>
</dbReference>
<dbReference type="SUPFAM" id="SSF54826">
    <property type="entry name" value="Enolase N-terminal domain-like"/>
    <property type="match status" value="1"/>
</dbReference>
<evidence type="ECO:0000256" key="1">
    <source>
        <dbReference type="ARBA" id="ARBA00003553"/>
    </source>
</evidence>
<comment type="similarity">
    <text evidence="2">Belongs to the mandelate racemase/muconate lactonizing enzyme family. GalD subfamily.</text>
</comment>
<dbReference type="GO" id="GO:0009063">
    <property type="term" value="P:amino acid catabolic process"/>
    <property type="evidence" value="ECO:0007669"/>
    <property type="project" value="InterPro"/>
</dbReference>
<dbReference type="SMART" id="SM00922">
    <property type="entry name" value="MR_MLE"/>
    <property type="match status" value="1"/>
</dbReference>
<accession>A0A081L6J5</accession>
<evidence type="ECO:0000256" key="2">
    <source>
        <dbReference type="ARBA" id="ARBA00010339"/>
    </source>
</evidence>
<dbReference type="InterPro" id="IPR029065">
    <property type="entry name" value="Enolase_C-like"/>
</dbReference>
<evidence type="ECO:0000256" key="4">
    <source>
        <dbReference type="ARBA" id="ARBA00022842"/>
    </source>
</evidence>
<gene>
    <name evidence="6" type="ORF">BA70_14655</name>
</gene>
<dbReference type="InterPro" id="IPR029017">
    <property type="entry name" value="Enolase-like_N"/>
</dbReference>
<dbReference type="Pfam" id="PF02746">
    <property type="entry name" value="MR_MLE_N"/>
    <property type="match status" value="1"/>
</dbReference>
<dbReference type="Gene3D" id="3.30.390.10">
    <property type="entry name" value="Enolase-like, N-terminal domain"/>
    <property type="match status" value="1"/>
</dbReference>
<dbReference type="GO" id="GO:0000287">
    <property type="term" value="F:magnesium ion binding"/>
    <property type="evidence" value="ECO:0007669"/>
    <property type="project" value="UniProtKB-ARBA"/>
</dbReference>
<comment type="function">
    <text evidence="1">Has no detectable activity with D-mannonate and with a panel of 70 other acid sugars (in vitro), in spite of the conservation of the residues that are expected to be important for catalytic activity and cofactor binding. May have evolved a divergent function.</text>
</comment>
<dbReference type="SUPFAM" id="SSF51604">
    <property type="entry name" value="Enolase C-terminal domain-like"/>
    <property type="match status" value="1"/>
</dbReference>
<evidence type="ECO:0000313" key="7">
    <source>
        <dbReference type="Proteomes" id="UP000028091"/>
    </source>
</evidence>
<name>A0A081L6J5_9BACI</name>
<dbReference type="PROSITE" id="PS00908">
    <property type="entry name" value="MR_MLE_1"/>
    <property type="match status" value="1"/>
</dbReference>
<dbReference type="PANTHER" id="PTHR48080">
    <property type="entry name" value="D-GALACTONATE DEHYDRATASE-RELATED"/>
    <property type="match status" value="1"/>
</dbReference>
<dbReference type="InterPro" id="IPR018110">
    <property type="entry name" value="Mandel_Rmase/mucon_lact_enz_CS"/>
</dbReference>
<sequence>MMNLEIRDVKVILTAPGNIDLVVVKVETNEPGLYGLGCATFTQRIFAVKSAIEDYLNPFLIGKDPRRIEDIWQSSNVSGYWRNGPIMNNALSGIDMALWDIKGKLANLPVYELLGGKCRDGIPLYRHADGADEKAVEENVLALMEEGYQYARCQMGMYGGSGTTDTRLIATVYEKSNRIIPKRSPKGALPGCYFDPEAYVKSVDKLFDYLRSKIGFNMEFIHDVHERIPPIEAVRLAKNLEPYHLFFLEDPVAPENIEWLQTIRQQSSTPIGIGELFTNVNEWKSLIINQQIDFIRCHVSTIGGITPAKKLAVFSELFGVRTAWHGPGDISPVGVAANLHLDLSSPNFGIQEWTVFNEALQEVFPGCPSVDQGFAYVNDKSGLGVDIDEEKAKQYPPLGGIPSWTLARTPDGTAVRP</sequence>
<dbReference type="PANTHER" id="PTHR48080:SF6">
    <property type="entry name" value="STARVATION-SENSING PROTEIN RSPA"/>
    <property type="match status" value="1"/>
</dbReference>
<dbReference type="EMBL" id="JOTP01000042">
    <property type="protein sequence ID" value="KEP24871.1"/>
    <property type="molecule type" value="Genomic_DNA"/>
</dbReference>
<protein>
    <submittedName>
        <fullName evidence="6">2-dehydro-3-deoxy-6-phosphogalactonate aldolase</fullName>
    </submittedName>
</protein>
<dbReference type="InterPro" id="IPR034593">
    <property type="entry name" value="DgoD-like"/>
</dbReference>
<keyword evidence="4" id="KW-0460">Magnesium</keyword>
<dbReference type="Proteomes" id="UP000028091">
    <property type="component" value="Unassembled WGS sequence"/>
</dbReference>
<dbReference type="Pfam" id="PF13378">
    <property type="entry name" value="MR_MLE_C"/>
    <property type="match status" value="1"/>
</dbReference>
<dbReference type="FunFam" id="3.20.20.120:FF:000011">
    <property type="entry name" value="D-galactonate dehydratase family member VSWAT3_13707"/>
    <property type="match status" value="1"/>
</dbReference>
<feature type="domain" description="Mandelate racemase/muconate lactonizing enzyme C-terminal" evidence="5">
    <location>
        <begin position="133"/>
        <end position="270"/>
    </location>
</feature>
<proteinExistence type="inferred from homology"/>
<dbReference type="OrthoDB" id="9775391at2"/>
<organism evidence="6 7">
    <name type="scientific">Bacillus zhangzhouensis</name>
    <dbReference type="NCBI Taxonomy" id="1178540"/>
    <lineage>
        <taxon>Bacteria</taxon>
        <taxon>Bacillati</taxon>
        <taxon>Bacillota</taxon>
        <taxon>Bacilli</taxon>
        <taxon>Bacillales</taxon>
        <taxon>Bacillaceae</taxon>
        <taxon>Bacillus</taxon>
    </lineage>
</organism>
<evidence type="ECO:0000259" key="5">
    <source>
        <dbReference type="SMART" id="SM00922"/>
    </source>
</evidence>